<accession>A0A845M3G5</accession>
<dbReference type="AlphaFoldDB" id="A0A845M3G5"/>
<proteinExistence type="predicted"/>
<evidence type="ECO:0000313" key="2">
    <source>
        <dbReference type="Proteomes" id="UP000467322"/>
    </source>
</evidence>
<comment type="caution">
    <text evidence="1">The sequence shown here is derived from an EMBL/GenBank/DDBJ whole genome shotgun (WGS) entry which is preliminary data.</text>
</comment>
<protein>
    <submittedName>
        <fullName evidence="1">Uncharacterized protein</fullName>
    </submittedName>
</protein>
<dbReference type="EMBL" id="WTUX01000019">
    <property type="protein sequence ID" value="MZR14575.1"/>
    <property type="molecule type" value="Genomic_DNA"/>
</dbReference>
<gene>
    <name evidence="1" type="ORF">GQE99_16265</name>
</gene>
<organism evidence="1 2">
    <name type="scientific">Maritimibacter harenae</name>
    <dbReference type="NCBI Taxonomy" id="2606218"/>
    <lineage>
        <taxon>Bacteria</taxon>
        <taxon>Pseudomonadati</taxon>
        <taxon>Pseudomonadota</taxon>
        <taxon>Alphaproteobacteria</taxon>
        <taxon>Rhodobacterales</taxon>
        <taxon>Roseobacteraceae</taxon>
        <taxon>Maritimibacter</taxon>
    </lineage>
</organism>
<sequence>MTFSDLYNRCNDPDPEDEIWSFVRPFVAKTAFGVLTRITGLPVFLLDFEPPALALRFPKEHIPEEARSEFGNDIKKYRAWRKVLLDCQSLETGQDVDGNYVDGLNRLARLFVHATSVNPIYYLPTLLPEGTSPCDLTRTGALSIDAGLEGLPRATFRRALGVLDKLGDNDIARRTGLLPCEKIGPLPRVFDHAYHAKLPVRLKRFRDAQERPLRNAIDFTYRVATMAGILAEDSEASFDDLLRPQTFAQLENIDIRALGFERPNEKTYRVYLQRIAFRARNGVPQSQVAPDEPWAAAWWRLSKQIADLHGGEFPARATIVRKHALADQLAPVDLTPQWFQAKAAELSEAQSKHFRTSAFFFDDLAGTGIDPRELPPAGSGFIRKRARKARVQAPVT</sequence>
<dbReference type="Proteomes" id="UP000467322">
    <property type="component" value="Unassembled WGS sequence"/>
</dbReference>
<name>A0A845M3G5_9RHOB</name>
<keyword evidence="2" id="KW-1185">Reference proteome</keyword>
<evidence type="ECO:0000313" key="1">
    <source>
        <dbReference type="EMBL" id="MZR14575.1"/>
    </source>
</evidence>
<reference evidence="1 2" key="1">
    <citation type="submission" date="2019-12" db="EMBL/GenBank/DDBJ databases">
        <title>Maritimibacter sp. nov. sp. isolated from sea sand.</title>
        <authorList>
            <person name="Kim J."/>
            <person name="Jeong S.E."/>
            <person name="Jung H.S."/>
            <person name="Jeon C.O."/>
        </authorList>
    </citation>
    <scope>NUCLEOTIDE SEQUENCE [LARGE SCALE GENOMIC DNA]</scope>
    <source>
        <strain evidence="1 2">DP07</strain>
    </source>
</reference>
<dbReference type="RefSeq" id="WP_161352686.1">
    <property type="nucleotide sequence ID" value="NZ_WTUX01000019.1"/>
</dbReference>